<feature type="domain" description="Multidrug resistance protein MdtA-like alpha-helical hairpin" evidence="5">
    <location>
        <begin position="101"/>
        <end position="171"/>
    </location>
</feature>
<gene>
    <name evidence="9" type="ORF">QNA08_09740</name>
</gene>
<dbReference type="Gene3D" id="2.40.420.20">
    <property type="match status" value="1"/>
</dbReference>
<dbReference type="RefSeq" id="WP_283740508.1">
    <property type="nucleotide sequence ID" value="NZ_JASJEV010000005.1"/>
</dbReference>
<keyword evidence="4" id="KW-0732">Signal</keyword>
<dbReference type="PROSITE" id="PS51257">
    <property type="entry name" value="PROKAR_LIPOPROTEIN"/>
    <property type="match status" value="1"/>
</dbReference>
<feature type="domain" description="Multidrug resistance protein MdtA-like barrel-sandwich hybrid" evidence="6">
    <location>
        <begin position="62"/>
        <end position="199"/>
    </location>
</feature>
<feature type="chain" id="PRO_5045526586" evidence="4">
    <location>
        <begin position="21"/>
        <end position="382"/>
    </location>
</feature>
<dbReference type="Pfam" id="PF25876">
    <property type="entry name" value="HH_MFP_RND"/>
    <property type="match status" value="1"/>
</dbReference>
<dbReference type="Gene3D" id="2.40.30.170">
    <property type="match status" value="1"/>
</dbReference>
<comment type="subcellular location">
    <subcellularLocation>
        <location evidence="1">Cell envelope</location>
    </subcellularLocation>
</comment>
<evidence type="ECO:0000256" key="2">
    <source>
        <dbReference type="ARBA" id="ARBA00009477"/>
    </source>
</evidence>
<name>A0ABT7AIU1_9HYPH</name>
<feature type="domain" description="Multidrug resistance protein MdtA-like C-terminal permuted SH3" evidence="8">
    <location>
        <begin position="303"/>
        <end position="362"/>
    </location>
</feature>
<evidence type="ECO:0000256" key="3">
    <source>
        <dbReference type="SAM" id="Coils"/>
    </source>
</evidence>
<feature type="domain" description="Multidrug resistance protein MdtA-like beta-barrel" evidence="7">
    <location>
        <begin position="230"/>
        <end position="294"/>
    </location>
</feature>
<protein>
    <submittedName>
        <fullName evidence="9">Efflux RND transporter periplasmic adaptor subunit</fullName>
    </submittedName>
</protein>
<evidence type="ECO:0000259" key="8">
    <source>
        <dbReference type="Pfam" id="PF25967"/>
    </source>
</evidence>
<dbReference type="Gene3D" id="2.40.50.100">
    <property type="match status" value="1"/>
</dbReference>
<evidence type="ECO:0000256" key="1">
    <source>
        <dbReference type="ARBA" id="ARBA00004196"/>
    </source>
</evidence>
<evidence type="ECO:0000259" key="7">
    <source>
        <dbReference type="Pfam" id="PF25944"/>
    </source>
</evidence>
<dbReference type="NCBIfam" id="TIGR01730">
    <property type="entry name" value="RND_mfp"/>
    <property type="match status" value="1"/>
</dbReference>
<feature type="coiled-coil region" evidence="3">
    <location>
        <begin position="102"/>
        <end position="174"/>
    </location>
</feature>
<comment type="similarity">
    <text evidence="2">Belongs to the membrane fusion protein (MFP) (TC 8.A.1) family.</text>
</comment>
<evidence type="ECO:0000313" key="10">
    <source>
        <dbReference type="Proteomes" id="UP001321492"/>
    </source>
</evidence>
<organism evidence="9 10">
    <name type="scientific">Chelatococcus albus</name>
    <dbReference type="NCBI Taxonomy" id="3047466"/>
    <lineage>
        <taxon>Bacteria</taxon>
        <taxon>Pseudomonadati</taxon>
        <taxon>Pseudomonadota</taxon>
        <taxon>Alphaproteobacteria</taxon>
        <taxon>Hyphomicrobiales</taxon>
        <taxon>Chelatococcaceae</taxon>
        <taxon>Chelatococcus</taxon>
    </lineage>
</organism>
<dbReference type="Pfam" id="PF25967">
    <property type="entry name" value="RND-MFP_C"/>
    <property type="match status" value="1"/>
</dbReference>
<dbReference type="InterPro" id="IPR058625">
    <property type="entry name" value="MdtA-like_BSH"/>
</dbReference>
<dbReference type="Pfam" id="PF25917">
    <property type="entry name" value="BSH_RND"/>
    <property type="match status" value="1"/>
</dbReference>
<dbReference type="SUPFAM" id="SSF111369">
    <property type="entry name" value="HlyD-like secretion proteins"/>
    <property type="match status" value="1"/>
</dbReference>
<keyword evidence="10" id="KW-1185">Reference proteome</keyword>
<evidence type="ECO:0000256" key="4">
    <source>
        <dbReference type="SAM" id="SignalP"/>
    </source>
</evidence>
<dbReference type="EMBL" id="JASJEV010000005">
    <property type="protein sequence ID" value="MDJ1158516.1"/>
    <property type="molecule type" value="Genomic_DNA"/>
</dbReference>
<comment type="caution">
    <text evidence="9">The sequence shown here is derived from an EMBL/GenBank/DDBJ whole genome shotgun (WGS) entry which is preliminary data.</text>
</comment>
<evidence type="ECO:0000259" key="5">
    <source>
        <dbReference type="Pfam" id="PF25876"/>
    </source>
</evidence>
<proteinExistence type="inferred from homology"/>
<sequence>MRFVRLVLPVLMLASLGACGDEAQPKKAQAAPPPPPVTVAKPLVKEIVEQDDFSGRFDAIDIVEVRARVSGYLESVAFTDGSVVKKGDLLFVIDRRPYRATLDQAEATLVSAQARLSFAESDLERAESLRKTGNISDQLLDQRRQNYLTAKAELDRAEATVREARLNYEFTEIRAPISGRIGRKLVSEGNLVNANQSLLTTIVSLDPIYFYFDVDERSFLAYCRAFEVPADGVHRCKSSSVKLALTDEKEPTRVGTLDFVDNRVDQATGTVRVRAILPNKDLFITPGLFGQVRVPGSKPYQGVLVPDEAIATDQERRLVWVVGDDGGVSARPVRPGPRIDGYRVVRQGLKGDETIVINGLQRVRPGAKVTPQMTSLPPKRTS</sequence>
<dbReference type="PANTHER" id="PTHR30158:SF24">
    <property type="entry name" value="HLYD FAMILY SECRETION PROTEIN"/>
    <property type="match status" value="1"/>
</dbReference>
<keyword evidence="3" id="KW-0175">Coiled coil</keyword>
<reference evidence="9 10" key="1">
    <citation type="submission" date="2023-05" db="EMBL/GenBank/DDBJ databases">
        <title>Chelatococcus sp. nov., a moderately thermophilic bacterium isolated from hot spring microbial mat.</title>
        <authorList>
            <person name="Hu C.-J."/>
            <person name="Li W.-J."/>
        </authorList>
    </citation>
    <scope>NUCLEOTIDE SEQUENCE [LARGE SCALE GENOMIC DNA]</scope>
    <source>
        <strain evidence="9 10">SYSU G07232</strain>
    </source>
</reference>
<dbReference type="PANTHER" id="PTHR30158">
    <property type="entry name" value="ACRA/E-RELATED COMPONENT OF DRUG EFFLUX TRANSPORTER"/>
    <property type="match status" value="1"/>
</dbReference>
<dbReference type="Pfam" id="PF25944">
    <property type="entry name" value="Beta-barrel_RND"/>
    <property type="match status" value="1"/>
</dbReference>
<dbReference type="InterPro" id="IPR006143">
    <property type="entry name" value="RND_pump_MFP"/>
</dbReference>
<evidence type="ECO:0000313" key="9">
    <source>
        <dbReference type="EMBL" id="MDJ1158516.1"/>
    </source>
</evidence>
<dbReference type="InterPro" id="IPR058624">
    <property type="entry name" value="MdtA-like_HH"/>
</dbReference>
<dbReference type="Gene3D" id="1.10.287.470">
    <property type="entry name" value="Helix hairpin bin"/>
    <property type="match status" value="1"/>
</dbReference>
<feature type="signal peptide" evidence="4">
    <location>
        <begin position="1"/>
        <end position="20"/>
    </location>
</feature>
<accession>A0ABT7AIU1</accession>
<dbReference type="InterPro" id="IPR058627">
    <property type="entry name" value="MdtA-like_C"/>
</dbReference>
<dbReference type="Proteomes" id="UP001321492">
    <property type="component" value="Unassembled WGS sequence"/>
</dbReference>
<evidence type="ECO:0000259" key="6">
    <source>
        <dbReference type="Pfam" id="PF25917"/>
    </source>
</evidence>
<dbReference type="InterPro" id="IPR058626">
    <property type="entry name" value="MdtA-like_b-barrel"/>
</dbReference>